<feature type="non-terminal residue" evidence="6">
    <location>
        <position position="139"/>
    </location>
</feature>
<name>A0A382QIW0_9ZZZZ</name>
<dbReference type="GO" id="GO:0015627">
    <property type="term" value="C:type II protein secretion system complex"/>
    <property type="evidence" value="ECO:0007669"/>
    <property type="project" value="InterPro"/>
</dbReference>
<reference evidence="6" key="1">
    <citation type="submission" date="2018-05" db="EMBL/GenBank/DDBJ databases">
        <authorList>
            <person name="Lanie J.A."/>
            <person name="Ng W.-L."/>
            <person name="Kazmierczak K.M."/>
            <person name="Andrzejewski T.M."/>
            <person name="Davidsen T.M."/>
            <person name="Wayne K.J."/>
            <person name="Tettelin H."/>
            <person name="Glass J.I."/>
            <person name="Rusch D."/>
            <person name="Podicherti R."/>
            <person name="Tsui H.-C.T."/>
            <person name="Winkler M.E."/>
        </authorList>
    </citation>
    <scope>NUCLEOTIDE SEQUENCE</scope>
</reference>
<keyword evidence="3" id="KW-0812">Transmembrane</keyword>
<dbReference type="PRINTS" id="PR00885">
    <property type="entry name" value="BCTERIALGSPH"/>
</dbReference>
<dbReference type="AlphaFoldDB" id="A0A382QIW0"/>
<evidence type="ECO:0000256" key="5">
    <source>
        <dbReference type="ARBA" id="ARBA00023136"/>
    </source>
</evidence>
<keyword evidence="4" id="KW-1133">Transmembrane helix</keyword>
<gene>
    <name evidence="6" type="ORF">METZ01_LOCUS338328</name>
</gene>
<feature type="non-terminal residue" evidence="6">
    <location>
        <position position="1"/>
    </location>
</feature>
<evidence type="ECO:0000256" key="3">
    <source>
        <dbReference type="ARBA" id="ARBA00022692"/>
    </source>
</evidence>
<evidence type="ECO:0000256" key="2">
    <source>
        <dbReference type="ARBA" id="ARBA00022481"/>
    </source>
</evidence>
<dbReference type="SUPFAM" id="SSF54523">
    <property type="entry name" value="Pili subunits"/>
    <property type="match status" value="1"/>
</dbReference>
<dbReference type="GO" id="GO:0015628">
    <property type="term" value="P:protein secretion by the type II secretion system"/>
    <property type="evidence" value="ECO:0007669"/>
    <property type="project" value="InterPro"/>
</dbReference>
<evidence type="ECO:0000256" key="4">
    <source>
        <dbReference type="ARBA" id="ARBA00022989"/>
    </source>
</evidence>
<dbReference type="GO" id="GO:0016020">
    <property type="term" value="C:membrane"/>
    <property type="evidence" value="ECO:0007669"/>
    <property type="project" value="UniProtKB-SubCell"/>
</dbReference>
<evidence type="ECO:0000313" key="6">
    <source>
        <dbReference type="EMBL" id="SVC85474.1"/>
    </source>
</evidence>
<protein>
    <submittedName>
        <fullName evidence="6">Uncharacterized protein</fullName>
    </submittedName>
</protein>
<comment type="subcellular location">
    <subcellularLocation>
        <location evidence="1">Membrane</location>
        <topology evidence="1">Single-pass membrane protein</topology>
    </subcellularLocation>
</comment>
<dbReference type="Gene3D" id="3.55.40.10">
    <property type="entry name" value="minor pseudopilin epsh domain"/>
    <property type="match status" value="1"/>
</dbReference>
<accession>A0A382QIW0</accession>
<dbReference type="EMBL" id="UINC01114864">
    <property type="protein sequence ID" value="SVC85474.1"/>
    <property type="molecule type" value="Genomic_DNA"/>
</dbReference>
<keyword evidence="2" id="KW-0488">Methylation</keyword>
<sequence length="139" mass="15791">VVITIIGLLAGAAVLSIGVLGDGEETEREALRLQTILELLREEAVMQSRDYGILFSATGYRFYIYDHQILDWVESKNEKFLLEHKLEIPLKISLALDGRDLVLDESFEEKAFQKREPHVLILSSGEMTPFEAGLHREFS</sequence>
<organism evidence="6">
    <name type="scientific">marine metagenome</name>
    <dbReference type="NCBI Taxonomy" id="408172"/>
    <lineage>
        <taxon>unclassified sequences</taxon>
        <taxon>metagenomes</taxon>
        <taxon>ecological metagenomes</taxon>
    </lineage>
</organism>
<keyword evidence="5" id="KW-0472">Membrane</keyword>
<dbReference type="InterPro" id="IPR045584">
    <property type="entry name" value="Pilin-like"/>
</dbReference>
<proteinExistence type="predicted"/>
<evidence type="ECO:0000256" key="1">
    <source>
        <dbReference type="ARBA" id="ARBA00004167"/>
    </source>
</evidence>
<dbReference type="InterPro" id="IPR002416">
    <property type="entry name" value="T2SS_protein-GspH"/>
</dbReference>